<dbReference type="OrthoDB" id="3763at2759"/>
<dbReference type="GO" id="GO:0003677">
    <property type="term" value="F:DNA binding"/>
    <property type="evidence" value="ECO:0007669"/>
    <property type="project" value="InterPro"/>
</dbReference>
<organism evidence="12 13">
    <name type="scientific">Lineolata rhizophorae</name>
    <dbReference type="NCBI Taxonomy" id="578093"/>
    <lineage>
        <taxon>Eukaryota</taxon>
        <taxon>Fungi</taxon>
        <taxon>Dikarya</taxon>
        <taxon>Ascomycota</taxon>
        <taxon>Pezizomycotina</taxon>
        <taxon>Dothideomycetes</taxon>
        <taxon>Dothideomycetes incertae sedis</taxon>
        <taxon>Lineolatales</taxon>
        <taxon>Lineolataceae</taxon>
        <taxon>Lineolata</taxon>
    </lineage>
</organism>
<evidence type="ECO:0000313" key="12">
    <source>
        <dbReference type="EMBL" id="KAF2454835.1"/>
    </source>
</evidence>
<dbReference type="InterPro" id="IPR007185">
    <property type="entry name" value="DNA_pol_a/d/e_bsu"/>
</dbReference>
<dbReference type="Proteomes" id="UP000799766">
    <property type="component" value="Unassembled WGS sequence"/>
</dbReference>
<dbReference type="Pfam" id="PF04042">
    <property type="entry name" value="DNA_pol_E_B"/>
    <property type="match status" value="1"/>
</dbReference>
<keyword evidence="7" id="KW-0239">DNA-directed DNA polymerase</keyword>
<comment type="similarity">
    <text evidence="2">Belongs to the DNA polymerase delta/II small subunit family.</text>
</comment>
<evidence type="ECO:0000256" key="7">
    <source>
        <dbReference type="ARBA" id="ARBA00022932"/>
    </source>
</evidence>
<dbReference type="CDD" id="cd07387">
    <property type="entry name" value="MPP_PolD2_C"/>
    <property type="match status" value="1"/>
</dbReference>
<evidence type="ECO:0000256" key="6">
    <source>
        <dbReference type="ARBA" id="ARBA00022705"/>
    </source>
</evidence>
<evidence type="ECO:0000259" key="11">
    <source>
        <dbReference type="Pfam" id="PF18018"/>
    </source>
</evidence>
<feature type="domain" description="DNA polymerase alpha/delta/epsilon subunit B" evidence="10">
    <location>
        <begin position="219"/>
        <end position="451"/>
    </location>
</feature>
<dbReference type="GO" id="GO:0003887">
    <property type="term" value="F:DNA-directed DNA polymerase activity"/>
    <property type="evidence" value="ECO:0007669"/>
    <property type="project" value="UniProtKB-KW"/>
</dbReference>
<keyword evidence="8" id="KW-0539">Nucleus</keyword>
<comment type="subcellular location">
    <subcellularLocation>
        <location evidence="1">Nucleus</location>
    </subcellularLocation>
</comment>
<dbReference type="AlphaFoldDB" id="A0A6A6NSR4"/>
<dbReference type="EC" id="2.7.7.7" evidence="3"/>
<comment type="catalytic activity">
    <reaction evidence="9">
        <text>DNA(n) + a 2'-deoxyribonucleoside 5'-triphosphate = DNA(n+1) + diphosphate</text>
        <dbReference type="Rhea" id="RHEA:22508"/>
        <dbReference type="Rhea" id="RHEA-COMP:17339"/>
        <dbReference type="Rhea" id="RHEA-COMP:17340"/>
        <dbReference type="ChEBI" id="CHEBI:33019"/>
        <dbReference type="ChEBI" id="CHEBI:61560"/>
        <dbReference type="ChEBI" id="CHEBI:173112"/>
        <dbReference type="EC" id="2.7.7.7"/>
    </reaction>
</comment>
<sequence length="501" mass="55814">MTVLENASFLLQAPGDDCPSLERTRSSYNPLRTFELPKGGQKHYQQQYADMYFVRLAQLKPAVERIAEEAWDDFEIAGEKARRVDRVLDVRQGELCWVVGTVYMDMPLKPNILDDLEKEHWIVAPPPREKFISNGQDSIMLEDESGRLRLAGTFLTSRMLVTGCIVAVMGTENADGEFEVIDSRLPDLARQPERWERDEAALALAGRKVKGERQPAGKIALVSGLEIGGKDASESLQLELLKEFLLGEASSPDEQTRVAGISRLIIAGNSLANASPIPSREEFAAMKKASRKYGYDPSMYNASPSEHLDAFLGGLLPSIPVTLLPGASDPANVALPQQALHPALFPQSRSYTKLPTEVSDEPAWFDSVTNPWEGDVDGWRLLGTGGQPVDDVFKYVHSDNRLDMMESILRWRLNAPTAPDTLWSYPFQDGDPHVIKDCPHVYFVGNQPRFETRVIEGTAAQQVRLIALPKFCETGVLVLLHAETLAIECVKFEIFRKHEQA</sequence>
<evidence type="ECO:0000256" key="2">
    <source>
        <dbReference type="ARBA" id="ARBA00006035"/>
    </source>
</evidence>
<keyword evidence="4" id="KW-0808">Transferase</keyword>
<evidence type="ECO:0000256" key="5">
    <source>
        <dbReference type="ARBA" id="ARBA00022695"/>
    </source>
</evidence>
<dbReference type="Gene3D" id="2.40.50.430">
    <property type="match status" value="1"/>
</dbReference>
<evidence type="ECO:0000259" key="10">
    <source>
        <dbReference type="Pfam" id="PF04042"/>
    </source>
</evidence>
<dbReference type="FunFam" id="2.40.50.430:FF:000002">
    <property type="entry name" value="DNA polymerase delta subunit"/>
    <property type="match status" value="1"/>
</dbReference>
<gene>
    <name evidence="12" type="ORF">BDY21DRAFT_351729</name>
</gene>
<dbReference type="Pfam" id="PF18018">
    <property type="entry name" value="DNA_pol_D_N"/>
    <property type="match status" value="1"/>
</dbReference>
<dbReference type="GO" id="GO:0043625">
    <property type="term" value="C:delta DNA polymerase complex"/>
    <property type="evidence" value="ECO:0007669"/>
    <property type="project" value="TreeGrafter"/>
</dbReference>
<keyword evidence="13" id="KW-1185">Reference proteome</keyword>
<dbReference type="Gene3D" id="3.60.21.50">
    <property type="match status" value="1"/>
</dbReference>
<dbReference type="GO" id="GO:0006273">
    <property type="term" value="P:lagging strand elongation"/>
    <property type="evidence" value="ECO:0007669"/>
    <property type="project" value="UniProtKB-ARBA"/>
</dbReference>
<feature type="domain" description="DNA polymerase delta subunit OB-fold" evidence="11">
    <location>
        <begin position="47"/>
        <end position="182"/>
    </location>
</feature>
<name>A0A6A6NSR4_9PEZI</name>
<dbReference type="EMBL" id="MU001689">
    <property type="protein sequence ID" value="KAF2454835.1"/>
    <property type="molecule type" value="Genomic_DNA"/>
</dbReference>
<keyword evidence="5" id="KW-0548">Nucleotidyltransferase</keyword>
<evidence type="ECO:0000256" key="9">
    <source>
        <dbReference type="ARBA" id="ARBA00049244"/>
    </source>
</evidence>
<accession>A0A6A6NSR4</accession>
<dbReference type="FunFam" id="3.60.21.50:FF:000006">
    <property type="entry name" value="DNA polymerase delta subunit 2, putative"/>
    <property type="match status" value="1"/>
</dbReference>
<reference evidence="12" key="1">
    <citation type="journal article" date="2020" name="Stud. Mycol.">
        <title>101 Dothideomycetes genomes: a test case for predicting lifestyles and emergence of pathogens.</title>
        <authorList>
            <person name="Haridas S."/>
            <person name="Albert R."/>
            <person name="Binder M."/>
            <person name="Bloem J."/>
            <person name="Labutti K."/>
            <person name="Salamov A."/>
            <person name="Andreopoulos B."/>
            <person name="Baker S."/>
            <person name="Barry K."/>
            <person name="Bills G."/>
            <person name="Bluhm B."/>
            <person name="Cannon C."/>
            <person name="Castanera R."/>
            <person name="Culley D."/>
            <person name="Daum C."/>
            <person name="Ezra D."/>
            <person name="Gonzalez J."/>
            <person name="Henrissat B."/>
            <person name="Kuo A."/>
            <person name="Liang C."/>
            <person name="Lipzen A."/>
            <person name="Lutzoni F."/>
            <person name="Magnuson J."/>
            <person name="Mondo S."/>
            <person name="Nolan M."/>
            <person name="Ohm R."/>
            <person name="Pangilinan J."/>
            <person name="Park H.-J."/>
            <person name="Ramirez L."/>
            <person name="Alfaro M."/>
            <person name="Sun H."/>
            <person name="Tritt A."/>
            <person name="Yoshinaga Y."/>
            <person name="Zwiers L.-H."/>
            <person name="Turgeon B."/>
            <person name="Goodwin S."/>
            <person name="Spatafora J."/>
            <person name="Crous P."/>
            <person name="Grigoriev I."/>
        </authorList>
    </citation>
    <scope>NUCLEOTIDE SEQUENCE</scope>
    <source>
        <strain evidence="12">ATCC 16933</strain>
    </source>
</reference>
<keyword evidence="6" id="KW-0235">DNA replication</keyword>
<dbReference type="InterPro" id="IPR040663">
    <property type="entry name" value="DNA_pol_D_N"/>
</dbReference>
<dbReference type="PANTHER" id="PTHR10416">
    <property type="entry name" value="DNA POLYMERASE DELTA SUBUNIT 2"/>
    <property type="match status" value="1"/>
</dbReference>
<protein>
    <recommendedName>
        <fullName evidence="3">DNA-directed DNA polymerase</fullName>
        <ecNumber evidence="3">2.7.7.7</ecNumber>
    </recommendedName>
</protein>
<evidence type="ECO:0000256" key="8">
    <source>
        <dbReference type="ARBA" id="ARBA00023242"/>
    </source>
</evidence>
<dbReference type="InterPro" id="IPR024826">
    <property type="entry name" value="DNA_pol_delta/II_ssu"/>
</dbReference>
<evidence type="ECO:0000256" key="3">
    <source>
        <dbReference type="ARBA" id="ARBA00012417"/>
    </source>
</evidence>
<evidence type="ECO:0000256" key="1">
    <source>
        <dbReference type="ARBA" id="ARBA00004123"/>
    </source>
</evidence>
<dbReference type="GO" id="GO:0006281">
    <property type="term" value="P:DNA repair"/>
    <property type="evidence" value="ECO:0007669"/>
    <property type="project" value="UniProtKB-ARBA"/>
</dbReference>
<dbReference type="PANTHER" id="PTHR10416:SF0">
    <property type="entry name" value="DNA POLYMERASE DELTA SUBUNIT 2"/>
    <property type="match status" value="1"/>
</dbReference>
<evidence type="ECO:0000256" key="4">
    <source>
        <dbReference type="ARBA" id="ARBA00022679"/>
    </source>
</evidence>
<dbReference type="InterPro" id="IPR041863">
    <property type="entry name" value="PolD2_C"/>
</dbReference>
<evidence type="ECO:0000313" key="13">
    <source>
        <dbReference type="Proteomes" id="UP000799766"/>
    </source>
</evidence>
<proteinExistence type="inferred from homology"/>